<dbReference type="EMBL" id="JBHUFA010000001">
    <property type="protein sequence ID" value="MFD1695047.1"/>
    <property type="molecule type" value="Genomic_DNA"/>
</dbReference>
<comment type="subcellular location">
    <subcellularLocation>
        <location evidence="1">Cell envelope</location>
    </subcellularLocation>
</comment>
<organism evidence="6 7">
    <name type="scientific">Roseibium aestuarii</name>
    <dbReference type="NCBI Taxonomy" id="2600299"/>
    <lineage>
        <taxon>Bacteria</taxon>
        <taxon>Pseudomonadati</taxon>
        <taxon>Pseudomonadota</taxon>
        <taxon>Alphaproteobacteria</taxon>
        <taxon>Hyphomicrobiales</taxon>
        <taxon>Stappiaceae</taxon>
        <taxon>Roseibium</taxon>
    </lineage>
</organism>
<dbReference type="InterPro" id="IPR050465">
    <property type="entry name" value="UPF0194_transport"/>
</dbReference>
<name>A0ABW4JU78_9HYPH</name>
<keyword evidence="2 3" id="KW-0175">Coiled coil</keyword>
<feature type="domain" description="YbhG-like alpha-helical hairpin" evidence="5">
    <location>
        <begin position="77"/>
        <end position="195"/>
    </location>
</feature>
<dbReference type="SUPFAM" id="SSF111369">
    <property type="entry name" value="HlyD-like secretion proteins"/>
    <property type="match status" value="2"/>
</dbReference>
<evidence type="ECO:0000313" key="7">
    <source>
        <dbReference type="Proteomes" id="UP001597327"/>
    </source>
</evidence>
<feature type="signal peptide" evidence="4">
    <location>
        <begin position="1"/>
        <end position="27"/>
    </location>
</feature>
<dbReference type="Gene3D" id="2.40.50.100">
    <property type="match status" value="1"/>
</dbReference>
<keyword evidence="4" id="KW-0732">Signal</keyword>
<proteinExistence type="predicted"/>
<protein>
    <submittedName>
        <fullName evidence="6">HlyD family secretion protein</fullName>
    </submittedName>
</protein>
<accession>A0ABW4JU78</accession>
<evidence type="ECO:0000256" key="1">
    <source>
        <dbReference type="ARBA" id="ARBA00004196"/>
    </source>
</evidence>
<dbReference type="PANTHER" id="PTHR32347">
    <property type="entry name" value="EFFLUX SYSTEM COMPONENT YKNX-RELATED"/>
    <property type="match status" value="1"/>
</dbReference>
<evidence type="ECO:0000256" key="4">
    <source>
        <dbReference type="SAM" id="SignalP"/>
    </source>
</evidence>
<dbReference type="PROSITE" id="PS51257">
    <property type="entry name" value="PROKAR_LIPOPROTEIN"/>
    <property type="match status" value="1"/>
</dbReference>
<feature type="coiled-coil region" evidence="3">
    <location>
        <begin position="144"/>
        <end position="178"/>
    </location>
</feature>
<keyword evidence="7" id="KW-1185">Reference proteome</keyword>
<feature type="chain" id="PRO_5046991088" evidence="4">
    <location>
        <begin position="28"/>
        <end position="321"/>
    </location>
</feature>
<comment type="caution">
    <text evidence="6">The sequence shown here is derived from an EMBL/GenBank/DDBJ whole genome shotgun (WGS) entry which is preliminary data.</text>
</comment>
<sequence length="321" mass="34167">MPALSSRLLILPSALALLLSLSGCDDAPSHVALGTLERDRVALTATAAEVVVELPVAEGQMVTKGTVLVKLDDTRQIAVVRQAEAQAAQARAALDKLRNGARPEELAAARARVAGARASLVETQQSFERTRDLQQRGTASKAAYDTALANRNAAEAALKSAEEQLRELENGARSEDLSAAAANLAAAEAALASQQKVLADLTVVASRDGRLDSLPWNLGERVTQGSPLAILMADGAPFARVYVPEPARVRVKPGDQLKVHVDGLDRELTGTLRWISSEPSFTPYYALNQTERARLMYPAEVLLPDTEADLPSGMPAQVQLP</sequence>
<gene>
    <name evidence="6" type="ORF">ACFSC7_05925</name>
</gene>
<dbReference type="Pfam" id="PF25881">
    <property type="entry name" value="HH_YBHG"/>
    <property type="match status" value="1"/>
</dbReference>
<dbReference type="InterPro" id="IPR059052">
    <property type="entry name" value="HH_YbhG-like"/>
</dbReference>
<evidence type="ECO:0000313" key="6">
    <source>
        <dbReference type="EMBL" id="MFD1695047.1"/>
    </source>
</evidence>
<reference evidence="7" key="1">
    <citation type="journal article" date="2019" name="Int. J. Syst. Evol. Microbiol.">
        <title>The Global Catalogue of Microorganisms (GCM) 10K type strain sequencing project: providing services to taxonomists for standard genome sequencing and annotation.</title>
        <authorList>
            <consortium name="The Broad Institute Genomics Platform"/>
            <consortium name="The Broad Institute Genome Sequencing Center for Infectious Disease"/>
            <person name="Wu L."/>
            <person name="Ma J."/>
        </authorList>
    </citation>
    <scope>NUCLEOTIDE SEQUENCE [LARGE SCALE GENOMIC DNA]</scope>
    <source>
        <strain evidence="7">JCM 3369</strain>
    </source>
</reference>
<dbReference type="Gene3D" id="1.10.287.470">
    <property type="entry name" value="Helix hairpin bin"/>
    <property type="match status" value="2"/>
</dbReference>
<evidence type="ECO:0000259" key="5">
    <source>
        <dbReference type="Pfam" id="PF25881"/>
    </source>
</evidence>
<dbReference type="Gene3D" id="2.40.30.170">
    <property type="match status" value="1"/>
</dbReference>
<dbReference type="PANTHER" id="PTHR32347:SF29">
    <property type="entry name" value="UPF0194 MEMBRANE PROTEIN YBHG"/>
    <property type="match status" value="1"/>
</dbReference>
<dbReference type="Proteomes" id="UP001597327">
    <property type="component" value="Unassembled WGS sequence"/>
</dbReference>
<evidence type="ECO:0000256" key="2">
    <source>
        <dbReference type="ARBA" id="ARBA00023054"/>
    </source>
</evidence>
<dbReference type="RefSeq" id="WP_149891170.1">
    <property type="nucleotide sequence ID" value="NZ_JBHUFA010000001.1"/>
</dbReference>
<evidence type="ECO:0000256" key="3">
    <source>
        <dbReference type="SAM" id="Coils"/>
    </source>
</evidence>